<gene>
    <name evidence="2" type="ORF">CTRG_03879</name>
</gene>
<sequence>MSKPTTEATKKLMNLLYSSTTSQISASKSIISDVTTPKISRMLYYDQEPTTTIPSTSNIPMTFDNISSKLKIPSENALLSLWPNFRSNILQFKCPNSYITKYDFWKLIPNERNCKYNLKLNPTFEIIKKRNNQLDFMNEYYLIFENQLNACVYIKETEGKLINGIKLNFEFIELNKKILESMNFKKISDFNKINEILNLNEKVVGVDEDDKDLMSNIKFDNFEVLKNWLNVDKRENYVIVRNWPFGLNESSVFRLLWNYDLINIIDVVSDVTNEKRTVLLEFNNFKDANRFIRNYHGRKWDYLQGKSNKRHKETIFYQPLLCEKL</sequence>
<feature type="domain" description="RRM" evidence="1">
    <location>
        <begin position="238"/>
        <end position="299"/>
    </location>
</feature>
<proteinExistence type="predicted"/>
<dbReference type="AlphaFoldDB" id="C5MDX7"/>
<dbReference type="SUPFAM" id="SSF54928">
    <property type="entry name" value="RNA-binding domain, RBD"/>
    <property type="match status" value="1"/>
</dbReference>
<dbReference type="RefSeq" id="XP_002549582.1">
    <property type="nucleotide sequence ID" value="XM_002549536.1"/>
</dbReference>
<dbReference type="GO" id="GO:0003723">
    <property type="term" value="F:RNA binding"/>
    <property type="evidence" value="ECO:0007669"/>
    <property type="project" value="InterPro"/>
</dbReference>
<protein>
    <recommendedName>
        <fullName evidence="1">RRM domain-containing protein</fullName>
    </recommendedName>
</protein>
<name>C5MDX7_CANTT</name>
<reference evidence="2 3" key="1">
    <citation type="journal article" date="2009" name="Nature">
        <title>Evolution of pathogenicity and sexual reproduction in eight Candida genomes.</title>
        <authorList>
            <person name="Butler G."/>
            <person name="Rasmussen M.D."/>
            <person name="Lin M.F."/>
            <person name="Santos M.A."/>
            <person name="Sakthikumar S."/>
            <person name="Munro C.A."/>
            <person name="Rheinbay E."/>
            <person name="Grabherr M."/>
            <person name="Forche A."/>
            <person name="Reedy J.L."/>
            <person name="Agrafioti I."/>
            <person name="Arnaud M.B."/>
            <person name="Bates S."/>
            <person name="Brown A.J."/>
            <person name="Brunke S."/>
            <person name="Costanzo M.C."/>
            <person name="Fitzpatrick D.A."/>
            <person name="de Groot P.W."/>
            <person name="Harris D."/>
            <person name="Hoyer L.L."/>
            <person name="Hube B."/>
            <person name="Klis F.M."/>
            <person name="Kodira C."/>
            <person name="Lennard N."/>
            <person name="Logue M.E."/>
            <person name="Martin R."/>
            <person name="Neiman A.M."/>
            <person name="Nikolaou E."/>
            <person name="Quail M.A."/>
            <person name="Quinn J."/>
            <person name="Santos M.C."/>
            <person name="Schmitzberger F.F."/>
            <person name="Sherlock G."/>
            <person name="Shah P."/>
            <person name="Silverstein K.A."/>
            <person name="Skrzypek M.S."/>
            <person name="Soll D."/>
            <person name="Staggs R."/>
            <person name="Stansfield I."/>
            <person name="Stumpf M.P."/>
            <person name="Sudbery P.E."/>
            <person name="Srikantha T."/>
            <person name="Zeng Q."/>
            <person name="Berman J."/>
            <person name="Berriman M."/>
            <person name="Heitman J."/>
            <person name="Gow N.A."/>
            <person name="Lorenz M.C."/>
            <person name="Birren B.W."/>
            <person name="Kellis M."/>
            <person name="Cuomo C.A."/>
        </authorList>
    </citation>
    <scope>NUCLEOTIDE SEQUENCE [LARGE SCALE GENOMIC DNA]</scope>
    <source>
        <strain evidence="3">ATCC MYA-3404 / T1</strain>
    </source>
</reference>
<accession>C5MDX7</accession>
<dbReference type="VEuPathDB" id="FungiDB:CTRG_03879"/>
<organism evidence="2 3">
    <name type="scientific">Candida tropicalis (strain ATCC MYA-3404 / T1)</name>
    <name type="common">Yeast</name>
    <dbReference type="NCBI Taxonomy" id="294747"/>
    <lineage>
        <taxon>Eukaryota</taxon>
        <taxon>Fungi</taxon>
        <taxon>Dikarya</taxon>
        <taxon>Ascomycota</taxon>
        <taxon>Saccharomycotina</taxon>
        <taxon>Pichiomycetes</taxon>
        <taxon>Debaryomycetaceae</taxon>
        <taxon>Candida/Lodderomyces clade</taxon>
        <taxon>Candida</taxon>
    </lineage>
</organism>
<dbReference type="Proteomes" id="UP000002037">
    <property type="component" value="Unassembled WGS sequence"/>
</dbReference>
<keyword evidence="3" id="KW-1185">Reference proteome</keyword>
<dbReference type="KEGG" id="ctp:CTRG_03879"/>
<dbReference type="EMBL" id="GG692399">
    <property type="protein sequence ID" value="EER32208.1"/>
    <property type="molecule type" value="Genomic_DNA"/>
</dbReference>
<dbReference type="Pfam" id="PF00076">
    <property type="entry name" value="RRM_1"/>
    <property type="match status" value="1"/>
</dbReference>
<dbReference type="eggNOG" id="ENOG502S1JX">
    <property type="taxonomic scope" value="Eukaryota"/>
</dbReference>
<dbReference type="InterPro" id="IPR000504">
    <property type="entry name" value="RRM_dom"/>
</dbReference>
<dbReference type="OrthoDB" id="3980520at2759"/>
<evidence type="ECO:0000313" key="3">
    <source>
        <dbReference type="Proteomes" id="UP000002037"/>
    </source>
</evidence>
<dbReference type="GeneID" id="8297934"/>
<dbReference type="HOGENOM" id="CLU_065835_0_0_1"/>
<evidence type="ECO:0000259" key="1">
    <source>
        <dbReference type="Pfam" id="PF00076"/>
    </source>
</evidence>
<dbReference type="InterPro" id="IPR035979">
    <property type="entry name" value="RBD_domain_sf"/>
</dbReference>
<evidence type="ECO:0000313" key="2">
    <source>
        <dbReference type="EMBL" id="EER32208.1"/>
    </source>
</evidence>